<evidence type="ECO:0000259" key="1">
    <source>
        <dbReference type="SMART" id="SM00255"/>
    </source>
</evidence>
<name>X7F7Y2_9RHOB</name>
<proteinExistence type="predicted"/>
<evidence type="ECO:0000313" key="2">
    <source>
        <dbReference type="EMBL" id="ETX28843.1"/>
    </source>
</evidence>
<dbReference type="SMART" id="SM00255">
    <property type="entry name" value="TIR"/>
    <property type="match status" value="1"/>
</dbReference>
<dbReference type="STRING" id="1449351.RISW2_04680"/>
<dbReference type="OrthoDB" id="7789182at2"/>
<dbReference type="InterPro" id="IPR035897">
    <property type="entry name" value="Toll_tir_struct_dom_sf"/>
</dbReference>
<protein>
    <recommendedName>
        <fullName evidence="1">TIR domain-containing protein</fullName>
    </recommendedName>
</protein>
<comment type="caution">
    <text evidence="2">The sequence shown here is derived from an EMBL/GenBank/DDBJ whole genome shotgun (WGS) entry which is preliminary data.</text>
</comment>
<dbReference type="eggNOG" id="ENOG5030WK1">
    <property type="taxonomic scope" value="Bacteria"/>
</dbReference>
<dbReference type="Pfam" id="PF13676">
    <property type="entry name" value="TIR_2"/>
    <property type="match status" value="1"/>
</dbReference>
<organism evidence="2 3">
    <name type="scientific">Roseivivax isoporae LMG 25204</name>
    <dbReference type="NCBI Taxonomy" id="1449351"/>
    <lineage>
        <taxon>Bacteria</taxon>
        <taxon>Pseudomonadati</taxon>
        <taxon>Pseudomonadota</taxon>
        <taxon>Alphaproteobacteria</taxon>
        <taxon>Rhodobacterales</taxon>
        <taxon>Roseobacteraceae</taxon>
        <taxon>Roseivivax</taxon>
    </lineage>
</organism>
<feature type="domain" description="TIR" evidence="1">
    <location>
        <begin position="8"/>
        <end position="178"/>
    </location>
</feature>
<gene>
    <name evidence="2" type="ORF">RISW2_04680</name>
</gene>
<dbReference type="InterPro" id="IPR000157">
    <property type="entry name" value="TIR_dom"/>
</dbReference>
<dbReference type="PATRIC" id="fig|1449351.3.peg.2273"/>
<evidence type="ECO:0000313" key="3">
    <source>
        <dbReference type="Proteomes" id="UP000023430"/>
    </source>
</evidence>
<dbReference type="AlphaFoldDB" id="X7F7Y2"/>
<dbReference type="RefSeq" id="WP_043770746.1">
    <property type="nucleotide sequence ID" value="NZ_JAME01000015.1"/>
</dbReference>
<reference evidence="2 3" key="1">
    <citation type="submission" date="2014-01" db="EMBL/GenBank/DDBJ databases">
        <title>Roseivivax isoporae LMG 25204 Genome Sequencing.</title>
        <authorList>
            <person name="Lai Q."/>
            <person name="Li G."/>
            <person name="Shao Z."/>
        </authorList>
    </citation>
    <scope>NUCLEOTIDE SEQUENCE [LARGE SCALE GENOMIC DNA]</scope>
    <source>
        <strain evidence="2 3">LMG 25204</strain>
    </source>
</reference>
<keyword evidence="3" id="KW-1185">Reference proteome</keyword>
<dbReference type="SUPFAM" id="SSF52200">
    <property type="entry name" value="Toll/Interleukin receptor TIR domain"/>
    <property type="match status" value="1"/>
</dbReference>
<dbReference type="Proteomes" id="UP000023430">
    <property type="component" value="Unassembled WGS sequence"/>
</dbReference>
<dbReference type="GO" id="GO:0007165">
    <property type="term" value="P:signal transduction"/>
    <property type="evidence" value="ECO:0007669"/>
    <property type="project" value="InterPro"/>
</dbReference>
<sequence>MTAGAARRLSLFVSYSHRDTAPIRALDTSRLAELMEKLAYKLGADNDYGRFRFLLDKQGMLRVGDVIDDRIGEHLREADIGLIFLSRAYCESESCEKELRELLALGKRLCIVELDPFWDREKTSRFEDLRERVKKILTCRFWAEDSGTVRLFGTPVPSAAKGDSKADFTDALERLAAQIIDAADELPAPEAAAPPVVAGERAPETEVDVILAAPTRDAVLRTDRLENGYVAHGFVVRRLDRLPGEMTPGTLDAALTRGAVFVQVLGTVAGKRLPAFGDRPSAIAQHDAAVAAGLDTLVWTPLELDPEEVDADYAAFLSGIAAQSASAEDFEQYSIPMIETRRAPPPLASVDADTGYFAPVVSIDADPGDAVLRDRIVTALAEHVNVTCIDDDVDHAMLTDTMRNKNAIVLVYGDKPAGQKRAKAHFEIFQQSRAAIWNSARQRFEIAVGDASPVTAQPCPKGPNVHIIRIGDDIDRASMEAFLAKLRGEAARVA</sequence>
<dbReference type="Gene3D" id="3.40.50.10140">
    <property type="entry name" value="Toll/interleukin-1 receptor homology (TIR) domain"/>
    <property type="match status" value="1"/>
</dbReference>
<accession>X7F7Y2</accession>
<dbReference type="EMBL" id="JAME01000015">
    <property type="protein sequence ID" value="ETX28843.1"/>
    <property type="molecule type" value="Genomic_DNA"/>
</dbReference>